<evidence type="ECO:0000259" key="8">
    <source>
        <dbReference type="PROSITE" id="PS50850"/>
    </source>
</evidence>
<dbReference type="Gene3D" id="1.20.1250.20">
    <property type="entry name" value="MFS general substrate transporter like domains"/>
    <property type="match status" value="2"/>
</dbReference>
<dbReference type="CDD" id="cd17477">
    <property type="entry name" value="MFS_YcaD_like"/>
    <property type="match status" value="1"/>
</dbReference>
<keyword evidence="4 7" id="KW-0812">Transmembrane</keyword>
<dbReference type="GO" id="GO:0022857">
    <property type="term" value="F:transmembrane transporter activity"/>
    <property type="evidence" value="ECO:0007669"/>
    <property type="project" value="InterPro"/>
</dbReference>
<protein>
    <submittedName>
        <fullName evidence="9">MFS transporter</fullName>
    </submittedName>
</protein>
<evidence type="ECO:0000256" key="5">
    <source>
        <dbReference type="ARBA" id="ARBA00022989"/>
    </source>
</evidence>
<evidence type="ECO:0000313" key="9">
    <source>
        <dbReference type="EMBL" id="PWE56068.1"/>
    </source>
</evidence>
<evidence type="ECO:0000256" key="3">
    <source>
        <dbReference type="ARBA" id="ARBA00022475"/>
    </source>
</evidence>
<dbReference type="InterPro" id="IPR011701">
    <property type="entry name" value="MFS"/>
</dbReference>
<keyword evidence="6 7" id="KW-0472">Membrane</keyword>
<evidence type="ECO:0000256" key="7">
    <source>
        <dbReference type="SAM" id="Phobius"/>
    </source>
</evidence>
<evidence type="ECO:0000256" key="1">
    <source>
        <dbReference type="ARBA" id="ARBA00004651"/>
    </source>
</evidence>
<feature type="transmembrane region" description="Helical" evidence="7">
    <location>
        <begin position="208"/>
        <end position="229"/>
    </location>
</feature>
<dbReference type="PANTHER" id="PTHR23521:SF2">
    <property type="entry name" value="TRANSPORTER MFS SUPERFAMILY"/>
    <property type="match status" value="1"/>
</dbReference>
<feature type="transmembrane region" description="Helical" evidence="7">
    <location>
        <begin position="295"/>
        <end position="315"/>
    </location>
</feature>
<accession>A0A2U2DRZ9</accession>
<dbReference type="RefSeq" id="WP_109458388.1">
    <property type="nucleotide sequence ID" value="NZ_QFBC01000004.1"/>
</dbReference>
<comment type="subcellular location">
    <subcellularLocation>
        <location evidence="1">Cell membrane</location>
        <topology evidence="1">Multi-pass membrane protein</topology>
    </subcellularLocation>
</comment>
<dbReference type="PANTHER" id="PTHR23521">
    <property type="entry name" value="TRANSPORTER MFS SUPERFAMILY"/>
    <property type="match status" value="1"/>
</dbReference>
<dbReference type="OrthoDB" id="9810614at2"/>
<dbReference type="Pfam" id="PF07690">
    <property type="entry name" value="MFS_1"/>
    <property type="match status" value="1"/>
</dbReference>
<feature type="transmembrane region" description="Helical" evidence="7">
    <location>
        <begin position="362"/>
        <end position="379"/>
    </location>
</feature>
<evidence type="ECO:0000313" key="10">
    <source>
        <dbReference type="Proteomes" id="UP000245252"/>
    </source>
</evidence>
<sequence length="420" mass="44575">MSQPKEETGSVLSIFSIIVSMTGVALGNGMMLAYVPFLLARNEAPSWIAGATLTAIAFGGFVGCAVTGLLIRRVGHARLLPCSFAVVILSAILIGFGVNPLLWVFARGLYGAAANTNFIIAQSWLNHASSNAWRGKAMSVFYMTYVIGIGTGAWIFGQIPADGNMAPMLTVLFTTLGIIPISLTRLPIPPAPAKVSVDIAMAWRNSPVAFVGVLAAGGLSMVVQGFTPIYAAENNVSQQDVALLMFCMQFGLIFIQYPMGVMSDRVDRRYVLIGVCTLIAVAGVASLFVSFASLLLLMLVFTIWAGAVETVYSIANAHGNDRTDPKDFVPLASTQLLAWSISATLAPLAVTLITPAFGPKTFIYVAIALAVAYAIFVALRLRERPRAPEEARETFEMMTAQVPNAAGLTDPPAGDTARNG</sequence>
<dbReference type="Proteomes" id="UP000245252">
    <property type="component" value="Unassembled WGS sequence"/>
</dbReference>
<dbReference type="AlphaFoldDB" id="A0A2U2DRZ9"/>
<feature type="transmembrane region" description="Helical" evidence="7">
    <location>
        <begin position="78"/>
        <end position="98"/>
    </location>
</feature>
<feature type="transmembrane region" description="Helical" evidence="7">
    <location>
        <begin position="241"/>
        <end position="258"/>
    </location>
</feature>
<keyword evidence="2" id="KW-0813">Transport</keyword>
<dbReference type="InterPro" id="IPR036259">
    <property type="entry name" value="MFS_trans_sf"/>
</dbReference>
<organism evidence="9 10">
    <name type="scientific">Metarhizobium album</name>
    <dbReference type="NCBI Taxonomy" id="2182425"/>
    <lineage>
        <taxon>Bacteria</taxon>
        <taxon>Pseudomonadati</taxon>
        <taxon>Pseudomonadota</taxon>
        <taxon>Alphaproteobacteria</taxon>
        <taxon>Hyphomicrobiales</taxon>
        <taxon>Rhizobiaceae</taxon>
        <taxon>Metarhizobium</taxon>
    </lineage>
</organism>
<dbReference type="PROSITE" id="PS50850">
    <property type="entry name" value="MFS"/>
    <property type="match status" value="1"/>
</dbReference>
<feature type="transmembrane region" description="Helical" evidence="7">
    <location>
        <begin position="47"/>
        <end position="71"/>
    </location>
</feature>
<proteinExistence type="predicted"/>
<comment type="caution">
    <text evidence="9">The sequence shown here is derived from an EMBL/GenBank/DDBJ whole genome shotgun (WGS) entry which is preliminary data.</text>
</comment>
<feature type="transmembrane region" description="Helical" evidence="7">
    <location>
        <begin position="137"/>
        <end position="156"/>
    </location>
</feature>
<dbReference type="GO" id="GO:0005886">
    <property type="term" value="C:plasma membrane"/>
    <property type="evidence" value="ECO:0007669"/>
    <property type="project" value="UniProtKB-SubCell"/>
</dbReference>
<evidence type="ECO:0000256" key="4">
    <source>
        <dbReference type="ARBA" id="ARBA00022692"/>
    </source>
</evidence>
<feature type="transmembrane region" description="Helical" evidence="7">
    <location>
        <begin position="12"/>
        <end position="35"/>
    </location>
</feature>
<evidence type="ECO:0000256" key="6">
    <source>
        <dbReference type="ARBA" id="ARBA00023136"/>
    </source>
</evidence>
<feature type="transmembrane region" description="Helical" evidence="7">
    <location>
        <begin position="168"/>
        <end position="188"/>
    </location>
</feature>
<feature type="transmembrane region" description="Helical" evidence="7">
    <location>
        <begin position="104"/>
        <end position="125"/>
    </location>
</feature>
<dbReference type="InterPro" id="IPR047200">
    <property type="entry name" value="MFS_YcaD-like"/>
</dbReference>
<keyword evidence="3" id="KW-1003">Cell membrane</keyword>
<keyword evidence="10" id="KW-1185">Reference proteome</keyword>
<gene>
    <name evidence="9" type="ORF">DEM27_11560</name>
</gene>
<dbReference type="SUPFAM" id="SSF103473">
    <property type="entry name" value="MFS general substrate transporter"/>
    <property type="match status" value="1"/>
</dbReference>
<feature type="domain" description="Major facilitator superfamily (MFS) profile" evidence="8">
    <location>
        <begin position="205"/>
        <end position="420"/>
    </location>
</feature>
<name>A0A2U2DRZ9_9HYPH</name>
<feature type="transmembrane region" description="Helical" evidence="7">
    <location>
        <begin position="270"/>
        <end position="289"/>
    </location>
</feature>
<keyword evidence="5 7" id="KW-1133">Transmembrane helix</keyword>
<feature type="transmembrane region" description="Helical" evidence="7">
    <location>
        <begin position="336"/>
        <end position="356"/>
    </location>
</feature>
<dbReference type="InterPro" id="IPR020846">
    <property type="entry name" value="MFS_dom"/>
</dbReference>
<reference evidence="9 10" key="1">
    <citation type="submission" date="2018-05" db="EMBL/GenBank/DDBJ databases">
        <title>The draft genome of strain NS-104.</title>
        <authorList>
            <person name="Hang P."/>
            <person name="Jiang J."/>
        </authorList>
    </citation>
    <scope>NUCLEOTIDE SEQUENCE [LARGE SCALE GENOMIC DNA]</scope>
    <source>
        <strain evidence="9 10">NS-104</strain>
    </source>
</reference>
<dbReference type="EMBL" id="QFBC01000004">
    <property type="protein sequence ID" value="PWE56068.1"/>
    <property type="molecule type" value="Genomic_DNA"/>
</dbReference>
<evidence type="ECO:0000256" key="2">
    <source>
        <dbReference type="ARBA" id="ARBA00022448"/>
    </source>
</evidence>